<dbReference type="Pfam" id="PF01490">
    <property type="entry name" value="Aa_trans"/>
    <property type="match status" value="1"/>
</dbReference>
<evidence type="ECO:0000256" key="3">
    <source>
        <dbReference type="ARBA" id="ARBA00022989"/>
    </source>
</evidence>
<dbReference type="Proteomes" id="UP000037510">
    <property type="component" value="Unassembled WGS sequence"/>
</dbReference>
<evidence type="ECO:0000259" key="6">
    <source>
        <dbReference type="Pfam" id="PF01490"/>
    </source>
</evidence>
<evidence type="ECO:0000313" key="8">
    <source>
        <dbReference type="Proteomes" id="UP000037510"/>
    </source>
</evidence>
<dbReference type="EMBL" id="JTDY01000248">
    <property type="protein sequence ID" value="KOB78070.1"/>
    <property type="molecule type" value="Genomic_DNA"/>
</dbReference>
<keyword evidence="8" id="KW-1185">Reference proteome</keyword>
<feature type="transmembrane region" description="Helical" evidence="5">
    <location>
        <begin position="66"/>
        <end position="92"/>
    </location>
</feature>
<dbReference type="GO" id="GO:0016020">
    <property type="term" value="C:membrane"/>
    <property type="evidence" value="ECO:0007669"/>
    <property type="project" value="UniProtKB-SubCell"/>
</dbReference>
<keyword evidence="4 5" id="KW-0472">Membrane</keyword>
<evidence type="ECO:0000256" key="1">
    <source>
        <dbReference type="ARBA" id="ARBA00004370"/>
    </source>
</evidence>
<proteinExistence type="predicted"/>
<feature type="transmembrane region" description="Helical" evidence="5">
    <location>
        <begin position="34"/>
        <end position="54"/>
    </location>
</feature>
<dbReference type="STRING" id="104452.A0A0L7LRI5"/>
<evidence type="ECO:0000256" key="4">
    <source>
        <dbReference type="ARBA" id="ARBA00023136"/>
    </source>
</evidence>
<organism evidence="7 8">
    <name type="scientific">Operophtera brumata</name>
    <name type="common">Winter moth</name>
    <name type="synonym">Phalaena brumata</name>
    <dbReference type="NCBI Taxonomy" id="104452"/>
    <lineage>
        <taxon>Eukaryota</taxon>
        <taxon>Metazoa</taxon>
        <taxon>Ecdysozoa</taxon>
        <taxon>Arthropoda</taxon>
        <taxon>Hexapoda</taxon>
        <taxon>Insecta</taxon>
        <taxon>Pterygota</taxon>
        <taxon>Neoptera</taxon>
        <taxon>Endopterygota</taxon>
        <taxon>Lepidoptera</taxon>
        <taxon>Glossata</taxon>
        <taxon>Ditrysia</taxon>
        <taxon>Geometroidea</taxon>
        <taxon>Geometridae</taxon>
        <taxon>Larentiinae</taxon>
        <taxon>Operophtera</taxon>
    </lineage>
</organism>
<evidence type="ECO:0000313" key="7">
    <source>
        <dbReference type="EMBL" id="KOB78070.1"/>
    </source>
</evidence>
<name>A0A0L7LRI5_OPEBR</name>
<comment type="caution">
    <text evidence="7">The sequence shown here is derived from an EMBL/GenBank/DDBJ whole genome shotgun (WGS) entry which is preliminary data.</text>
</comment>
<feature type="transmembrane region" description="Helical" evidence="5">
    <location>
        <begin position="113"/>
        <end position="133"/>
    </location>
</feature>
<keyword evidence="2 5" id="KW-0812">Transmembrane</keyword>
<comment type="subcellular location">
    <subcellularLocation>
        <location evidence="1">Membrane</location>
    </subcellularLocation>
</comment>
<protein>
    <submittedName>
        <fullName evidence="7">Amino acid transporter</fullName>
    </submittedName>
</protein>
<sequence>MEMGLFCIAMTVYYATNLNPTFSGMKTHDTLSSVFEFIGMLVFGMSCSGVVLPVENHMKDPKKFTLAVPIILKGLIAFMIFITHALNFWVPFSLMFYYIKQRHSEKRIVMWECIYRAIFVTGIAVSAIIFPNINALMGFLGTFCLANMAIIWPCIINLLVIWHRPGLGRCNWRLWMNILLILVGLVIFVCGSFVNGRNLIKIMRTL</sequence>
<evidence type="ECO:0000256" key="5">
    <source>
        <dbReference type="SAM" id="Phobius"/>
    </source>
</evidence>
<feature type="transmembrane region" description="Helical" evidence="5">
    <location>
        <begin position="174"/>
        <end position="194"/>
    </location>
</feature>
<feature type="transmembrane region" description="Helical" evidence="5">
    <location>
        <begin position="139"/>
        <end position="162"/>
    </location>
</feature>
<accession>A0A0L7LRI5</accession>
<feature type="domain" description="Amino acid transporter transmembrane" evidence="6">
    <location>
        <begin position="70"/>
        <end position="192"/>
    </location>
</feature>
<dbReference type="InterPro" id="IPR013057">
    <property type="entry name" value="AA_transpt_TM"/>
</dbReference>
<keyword evidence="3 5" id="KW-1133">Transmembrane helix</keyword>
<reference evidence="7 8" key="1">
    <citation type="journal article" date="2015" name="Genome Biol. Evol.">
        <title>The genome of winter moth (Operophtera brumata) provides a genomic perspective on sexual dimorphism and phenology.</title>
        <authorList>
            <person name="Derks M.F."/>
            <person name="Smit S."/>
            <person name="Salis L."/>
            <person name="Schijlen E."/>
            <person name="Bossers A."/>
            <person name="Mateman C."/>
            <person name="Pijl A.S."/>
            <person name="de Ridder D."/>
            <person name="Groenen M.A."/>
            <person name="Visser M.E."/>
            <person name="Megens H.J."/>
        </authorList>
    </citation>
    <scope>NUCLEOTIDE SEQUENCE [LARGE SCALE GENOMIC DNA]</scope>
    <source>
        <strain evidence="7">WM2013NL</strain>
        <tissue evidence="7">Head and thorax</tissue>
    </source>
</reference>
<dbReference type="AlphaFoldDB" id="A0A0L7LRI5"/>
<evidence type="ECO:0000256" key="2">
    <source>
        <dbReference type="ARBA" id="ARBA00022692"/>
    </source>
</evidence>
<gene>
    <name evidence="7" type="ORF">OBRU01_01972</name>
</gene>